<organism evidence="2 3">
    <name type="scientific">Stylonychia lemnae</name>
    <name type="common">Ciliate</name>
    <dbReference type="NCBI Taxonomy" id="5949"/>
    <lineage>
        <taxon>Eukaryota</taxon>
        <taxon>Sar</taxon>
        <taxon>Alveolata</taxon>
        <taxon>Ciliophora</taxon>
        <taxon>Intramacronucleata</taxon>
        <taxon>Spirotrichea</taxon>
        <taxon>Stichotrichia</taxon>
        <taxon>Sporadotrichida</taxon>
        <taxon>Oxytrichidae</taxon>
        <taxon>Stylonychinae</taxon>
        <taxon>Stylonychia</taxon>
    </lineage>
</organism>
<dbReference type="AlphaFoldDB" id="A0A078AX03"/>
<keyword evidence="3" id="KW-1185">Reference proteome</keyword>
<sequence>MSIKENIVYGNDKASDDKIREVAEIANALQFIESFEDEKEANIEIKKLKGIINKLKQTNQELERLLEKKDKLLDKAFQDVIQDGNIKKSKDIILNTIWILEQQHIKDYLNGEKILNQYEKEIQQAIEQNKMMFDLQTVIDYVRRKDSQTKVNTTD</sequence>
<evidence type="ECO:0000313" key="3">
    <source>
        <dbReference type="Proteomes" id="UP000039865"/>
    </source>
</evidence>
<dbReference type="InParanoid" id="A0A078AX03"/>
<accession>A0A078AX03</accession>
<proteinExistence type="predicted"/>
<evidence type="ECO:0000256" key="1">
    <source>
        <dbReference type="SAM" id="Coils"/>
    </source>
</evidence>
<dbReference type="InterPro" id="IPR027417">
    <property type="entry name" value="P-loop_NTPase"/>
</dbReference>
<feature type="coiled-coil region" evidence="1">
    <location>
        <begin position="108"/>
        <end position="135"/>
    </location>
</feature>
<gene>
    <name evidence="2" type="primary">Contig16176.g17238</name>
    <name evidence="2" type="ORF">STYLEM_14397</name>
</gene>
<evidence type="ECO:0000313" key="2">
    <source>
        <dbReference type="EMBL" id="CDW85323.1"/>
    </source>
</evidence>
<dbReference type="Proteomes" id="UP000039865">
    <property type="component" value="Unassembled WGS sequence"/>
</dbReference>
<feature type="coiled-coil region" evidence="1">
    <location>
        <begin position="38"/>
        <end position="79"/>
    </location>
</feature>
<name>A0A078AX03_STYLE</name>
<protein>
    <submittedName>
        <fullName evidence="2">Uncharacterized protein</fullName>
    </submittedName>
</protein>
<reference evidence="2 3" key="1">
    <citation type="submission" date="2014-06" db="EMBL/GenBank/DDBJ databases">
        <authorList>
            <person name="Swart Estienne"/>
        </authorList>
    </citation>
    <scope>NUCLEOTIDE SEQUENCE [LARGE SCALE GENOMIC DNA]</scope>
    <source>
        <strain evidence="2 3">130c</strain>
    </source>
</reference>
<dbReference type="OrthoDB" id="6500128at2759"/>
<dbReference type="Gene3D" id="3.40.50.300">
    <property type="entry name" value="P-loop containing nucleotide triphosphate hydrolases"/>
    <property type="match status" value="1"/>
</dbReference>
<keyword evidence="1" id="KW-0175">Coiled coil</keyword>
<dbReference type="EMBL" id="CCKQ01013631">
    <property type="protein sequence ID" value="CDW85323.1"/>
    <property type="molecule type" value="Genomic_DNA"/>
</dbReference>